<dbReference type="InParanoid" id="A0A218Z4J2"/>
<organism evidence="2 3">
    <name type="scientific">Diplocarpon coronariae</name>
    <dbReference type="NCBI Taxonomy" id="2795749"/>
    <lineage>
        <taxon>Eukaryota</taxon>
        <taxon>Fungi</taxon>
        <taxon>Dikarya</taxon>
        <taxon>Ascomycota</taxon>
        <taxon>Pezizomycotina</taxon>
        <taxon>Leotiomycetes</taxon>
        <taxon>Helotiales</taxon>
        <taxon>Drepanopezizaceae</taxon>
        <taxon>Diplocarpon</taxon>
    </lineage>
</organism>
<dbReference type="AlphaFoldDB" id="A0A218Z4J2"/>
<feature type="compositionally biased region" description="Polar residues" evidence="1">
    <location>
        <begin position="195"/>
        <end position="206"/>
    </location>
</feature>
<accession>A0A218Z4J2</accession>
<name>A0A218Z4J2_9HELO</name>
<dbReference type="OrthoDB" id="5397330at2759"/>
<feature type="compositionally biased region" description="Basic and acidic residues" evidence="1">
    <location>
        <begin position="169"/>
        <end position="180"/>
    </location>
</feature>
<keyword evidence="3" id="KW-1185">Reference proteome</keyword>
<proteinExistence type="predicted"/>
<dbReference type="EMBL" id="MZNU01000204">
    <property type="protein sequence ID" value="OWP02937.1"/>
    <property type="molecule type" value="Genomic_DNA"/>
</dbReference>
<comment type="caution">
    <text evidence="2">The sequence shown here is derived from an EMBL/GenBank/DDBJ whole genome shotgun (WGS) entry which is preliminary data.</text>
</comment>
<evidence type="ECO:0000313" key="3">
    <source>
        <dbReference type="Proteomes" id="UP000242519"/>
    </source>
</evidence>
<gene>
    <name evidence="2" type="ORF">B2J93_3517</name>
</gene>
<feature type="region of interest" description="Disordered" evidence="1">
    <location>
        <begin position="140"/>
        <end position="244"/>
    </location>
</feature>
<protein>
    <submittedName>
        <fullName evidence="2">Uncharacterized protein</fullName>
    </submittedName>
</protein>
<evidence type="ECO:0000256" key="1">
    <source>
        <dbReference type="SAM" id="MobiDB-lite"/>
    </source>
</evidence>
<feature type="compositionally biased region" description="Basic and acidic residues" evidence="1">
    <location>
        <begin position="233"/>
        <end position="244"/>
    </location>
</feature>
<reference evidence="2 3" key="1">
    <citation type="submission" date="2017-04" db="EMBL/GenBank/DDBJ databases">
        <title>Draft genome sequence of Marssonina coronaria NL1: causal agent of apple blotch.</title>
        <authorList>
            <person name="Cheng Q."/>
        </authorList>
    </citation>
    <scope>NUCLEOTIDE SEQUENCE [LARGE SCALE GENOMIC DNA]</scope>
    <source>
        <strain evidence="2 3">NL1</strain>
    </source>
</reference>
<sequence length="244" mass="27706">MPIRNPFAKRLDVQTDLPPYEEGIRPLSEHCNRPAFEKVDTTGSRASSAVSVRSGVSIRSGQEPVEFKMSALPSREERLLAKALSSVSHFSEYPPQRRHRALFHFPRIFRFLQEIDISAKSPVKTHEIGRQSLDSARIPRFPRSALNERRFERQPPTAEEGFEDVGLNDEAKRLNDESKEPKKKGFFFKFGDNNMDLSSQSPTSSRFHVGGRKRRQSGVGEELENMQRPDTAGSKEVKETTGVH</sequence>
<dbReference type="Proteomes" id="UP000242519">
    <property type="component" value="Unassembled WGS sequence"/>
</dbReference>
<evidence type="ECO:0000313" key="2">
    <source>
        <dbReference type="EMBL" id="OWP02937.1"/>
    </source>
</evidence>